<evidence type="ECO:0000256" key="3">
    <source>
        <dbReference type="ARBA" id="ARBA00022763"/>
    </source>
</evidence>
<dbReference type="SUPFAM" id="SSF54211">
    <property type="entry name" value="Ribosomal protein S5 domain 2-like"/>
    <property type="match status" value="1"/>
</dbReference>
<accession>A0A1G9UEB7</accession>
<comment type="domain">
    <text evidence="11">The middle region has homology to RecA with ATPase motifs including the RadA KNRFG motif, while the C-terminus is homologous to Lon protease.</text>
</comment>
<keyword evidence="7 11" id="KW-0067">ATP-binding</keyword>
<dbReference type="InterPro" id="IPR008269">
    <property type="entry name" value="Lon_proteolytic"/>
</dbReference>
<dbReference type="PANTHER" id="PTHR32472:SF10">
    <property type="entry name" value="DNA REPAIR PROTEIN RADA-LIKE PROTEIN"/>
    <property type="match status" value="1"/>
</dbReference>
<comment type="similarity">
    <text evidence="11 13">Belongs to the RecA family. RadA subfamily.</text>
</comment>
<evidence type="ECO:0000256" key="4">
    <source>
        <dbReference type="ARBA" id="ARBA00022771"/>
    </source>
</evidence>
<dbReference type="GO" id="GO:0008270">
    <property type="term" value="F:zinc ion binding"/>
    <property type="evidence" value="ECO:0007669"/>
    <property type="project" value="UniProtKB-KW"/>
</dbReference>
<dbReference type="InterPro" id="IPR004504">
    <property type="entry name" value="DNA_repair_RadA"/>
</dbReference>
<dbReference type="GO" id="GO:0004252">
    <property type="term" value="F:serine-type endopeptidase activity"/>
    <property type="evidence" value="ECO:0007669"/>
    <property type="project" value="InterPro"/>
</dbReference>
<keyword evidence="4 13" id="KW-0863">Zinc-finger</keyword>
<dbReference type="Gene3D" id="3.40.50.300">
    <property type="entry name" value="P-loop containing nucleotide triphosphate hydrolases"/>
    <property type="match status" value="1"/>
</dbReference>
<feature type="binding site" evidence="11">
    <location>
        <begin position="113"/>
        <end position="120"/>
    </location>
    <ligand>
        <name>ATP</name>
        <dbReference type="ChEBI" id="CHEBI:30616"/>
    </ligand>
</feature>
<dbReference type="Pfam" id="PF18073">
    <property type="entry name" value="Zn_ribbon_LapB"/>
    <property type="match status" value="1"/>
</dbReference>
<evidence type="ECO:0000256" key="12">
    <source>
        <dbReference type="NCBIfam" id="TIGR00416"/>
    </source>
</evidence>
<keyword evidence="8 11" id="KW-0346">Stress response</keyword>
<evidence type="ECO:0000256" key="10">
    <source>
        <dbReference type="ARBA" id="ARBA00023204"/>
    </source>
</evidence>
<dbReference type="InterPro" id="IPR014721">
    <property type="entry name" value="Ribsml_uS5_D2-typ_fold_subgr"/>
</dbReference>
<dbReference type="SUPFAM" id="SSF52540">
    <property type="entry name" value="P-loop containing nucleoside triphosphate hydrolases"/>
    <property type="match status" value="1"/>
</dbReference>
<dbReference type="EMBL" id="FNGW01000017">
    <property type="protein sequence ID" value="SDM58291.1"/>
    <property type="molecule type" value="Genomic_DNA"/>
</dbReference>
<keyword evidence="10 11" id="KW-0234">DNA repair</keyword>
<keyword evidence="5" id="KW-0378">Hydrolase</keyword>
<dbReference type="InterPro" id="IPR020568">
    <property type="entry name" value="Ribosomal_Su5_D2-typ_SF"/>
</dbReference>
<evidence type="ECO:0000256" key="6">
    <source>
        <dbReference type="ARBA" id="ARBA00022833"/>
    </source>
</evidence>
<name>A0A1G9UEB7_9FIRM</name>
<organism evidence="15 16">
    <name type="scientific">Romboutsia lituseburensis DSM 797</name>
    <dbReference type="NCBI Taxonomy" id="1121325"/>
    <lineage>
        <taxon>Bacteria</taxon>
        <taxon>Bacillati</taxon>
        <taxon>Bacillota</taxon>
        <taxon>Clostridia</taxon>
        <taxon>Peptostreptococcales</taxon>
        <taxon>Peptostreptococcaceae</taxon>
        <taxon>Romboutsia</taxon>
    </lineage>
</organism>
<evidence type="ECO:0000256" key="5">
    <source>
        <dbReference type="ARBA" id="ARBA00022801"/>
    </source>
</evidence>
<dbReference type="InterPro" id="IPR003593">
    <property type="entry name" value="AAA+_ATPase"/>
</dbReference>
<evidence type="ECO:0000256" key="7">
    <source>
        <dbReference type="ARBA" id="ARBA00022840"/>
    </source>
</evidence>
<keyword evidence="2 11" id="KW-0547">Nucleotide-binding</keyword>
<dbReference type="GO" id="GO:0003684">
    <property type="term" value="F:damaged DNA binding"/>
    <property type="evidence" value="ECO:0007669"/>
    <property type="project" value="InterPro"/>
</dbReference>
<dbReference type="Pfam" id="PF06745">
    <property type="entry name" value="ATPase"/>
    <property type="match status" value="1"/>
</dbReference>
<dbReference type="GO" id="GO:0006508">
    <property type="term" value="P:proteolysis"/>
    <property type="evidence" value="ECO:0007669"/>
    <property type="project" value="InterPro"/>
</dbReference>
<dbReference type="HAMAP" id="MF_01498">
    <property type="entry name" value="RadA_bact"/>
    <property type="match status" value="1"/>
</dbReference>
<evidence type="ECO:0000256" key="13">
    <source>
        <dbReference type="RuleBase" id="RU003555"/>
    </source>
</evidence>
<dbReference type="InterPro" id="IPR027417">
    <property type="entry name" value="P-loop_NTPase"/>
</dbReference>
<sequence length="475" mass="52368">MLDVLELKRTKQIKGDLNMAKIKTKYVCQECGYETSKWLGKCPECAKWNTFVEEIEQKGLKKDVFIIDKSSSKPVSINSIQTREEERFSTCINELDRVLGGGVVKGSLVLVGGDPGIGKSTLLIQVSSNVANSGKRVLYISGEESESQIKMRAQRLGINSDNLYIFAENNLSIIESQLESIDPQLIILDSIQTVYSPEISSAPGTVSQIKEGTSKFMKISKKMGISTFVVGHVTKEGSLAGPKLLEHMVDTVLYFEGERYNTYRLVRAVKNRFGSTNELGVFEMRDLGLVELENPSKILISEKPKDVAGSVIISTVEGTRPMLLELQALVSPTSFGIPKRTATGVDYNRVSMLLAVLEKRVGLQIQNQDVYLNIVGGIKINEPSIDLGIIIAVASSFRNINVDEKIAVTGEVGLTGEVRAVSYIEKRIAECKKLGFTKMIIPRSNYEVVKDVKGIEIWPVDNLRQAINIVLGGNK</sequence>
<dbReference type="InterPro" id="IPR020588">
    <property type="entry name" value="RecA_ATP-bd"/>
</dbReference>
<dbReference type="GO" id="GO:0140664">
    <property type="term" value="F:ATP-dependent DNA damage sensor activity"/>
    <property type="evidence" value="ECO:0007669"/>
    <property type="project" value="InterPro"/>
</dbReference>
<dbReference type="GO" id="GO:0005524">
    <property type="term" value="F:ATP binding"/>
    <property type="evidence" value="ECO:0007669"/>
    <property type="project" value="UniProtKB-UniRule"/>
</dbReference>
<dbReference type="InterPro" id="IPR041166">
    <property type="entry name" value="Rubredoxin_2"/>
</dbReference>
<dbReference type="Gene3D" id="3.30.230.10">
    <property type="match status" value="1"/>
</dbReference>
<comment type="function">
    <text evidence="13">DNA-dependent ATPase involved in processing of recombination intermediates, plays a role in repairing DNA breaks. Stimulates the branch migration of RecA-mediated strand transfer reactions, allowing the 3' invading strand to extend heteroduplex DNA faster. Binds ssDNA in the presence of ADP but not other nucleotides, has ATPase activity that is stimulated by ssDNA and various branched DNA structures, but inhibited by SSB. Does not have RecA's homology-searching function.</text>
</comment>
<dbReference type="FunFam" id="3.40.50.300:FF:000050">
    <property type="entry name" value="DNA repair protein RadA"/>
    <property type="match status" value="1"/>
</dbReference>
<evidence type="ECO:0000313" key="15">
    <source>
        <dbReference type="EMBL" id="SDM58291.1"/>
    </source>
</evidence>
<proteinExistence type="inferred from homology"/>
<evidence type="ECO:0000256" key="9">
    <source>
        <dbReference type="ARBA" id="ARBA00023125"/>
    </source>
</evidence>
<feature type="region of interest" description="Lon-protease-like" evidence="11">
    <location>
        <begin position="369"/>
        <end position="475"/>
    </location>
</feature>
<keyword evidence="16" id="KW-1185">Reference proteome</keyword>
<dbReference type="PROSITE" id="PS50162">
    <property type="entry name" value="RECA_2"/>
    <property type="match status" value="1"/>
</dbReference>
<dbReference type="GO" id="GO:0004176">
    <property type="term" value="F:ATP-dependent peptidase activity"/>
    <property type="evidence" value="ECO:0007669"/>
    <property type="project" value="InterPro"/>
</dbReference>
<gene>
    <name evidence="11" type="primary">radA</name>
    <name evidence="15" type="ORF">SAMN04515677_11716</name>
</gene>
<keyword evidence="3 11" id="KW-0227">DNA damage</keyword>
<dbReference type="GO" id="GO:0000725">
    <property type="term" value="P:recombinational repair"/>
    <property type="evidence" value="ECO:0007669"/>
    <property type="project" value="UniProtKB-UniRule"/>
</dbReference>
<dbReference type="Proteomes" id="UP000199068">
    <property type="component" value="Unassembled WGS sequence"/>
</dbReference>
<dbReference type="Pfam" id="PF05362">
    <property type="entry name" value="Lon_C"/>
    <property type="match status" value="1"/>
</dbReference>
<dbReference type="PRINTS" id="PR01874">
    <property type="entry name" value="DNAREPAIRADA"/>
</dbReference>
<evidence type="ECO:0000256" key="11">
    <source>
        <dbReference type="HAMAP-Rule" id="MF_01498"/>
    </source>
</evidence>
<evidence type="ECO:0000256" key="1">
    <source>
        <dbReference type="ARBA" id="ARBA00022723"/>
    </source>
</evidence>
<feature type="domain" description="RecA family profile 1" evidence="14">
    <location>
        <begin position="84"/>
        <end position="233"/>
    </location>
</feature>
<dbReference type="InterPro" id="IPR014774">
    <property type="entry name" value="KaiC-like_dom"/>
</dbReference>
<evidence type="ECO:0000259" key="14">
    <source>
        <dbReference type="PROSITE" id="PS50162"/>
    </source>
</evidence>
<dbReference type="STRING" id="1121325.SAMN04515677_11716"/>
<evidence type="ECO:0000256" key="8">
    <source>
        <dbReference type="ARBA" id="ARBA00023016"/>
    </source>
</evidence>
<keyword evidence="9 11" id="KW-0238">DNA-binding</keyword>
<feature type="short sequence motif" description="RadA KNRFG motif" evidence="11">
    <location>
        <begin position="270"/>
        <end position="274"/>
    </location>
</feature>
<comment type="function">
    <text evidence="11">Plays a role in repairing double-strand DNA breaks, probably involving stabilizing or processing branched DNA or blocked replication forks.</text>
</comment>
<reference evidence="15 16" key="1">
    <citation type="submission" date="2016-10" db="EMBL/GenBank/DDBJ databases">
        <authorList>
            <person name="de Groot N.N."/>
        </authorList>
    </citation>
    <scope>NUCLEOTIDE SEQUENCE [LARGE SCALE GENOMIC DNA]</scope>
    <source>
        <strain evidence="15 16">DSM 797</strain>
    </source>
</reference>
<dbReference type="NCBIfam" id="TIGR00416">
    <property type="entry name" value="sms"/>
    <property type="match status" value="1"/>
</dbReference>
<protein>
    <recommendedName>
        <fullName evidence="11 12">DNA repair protein RadA</fullName>
    </recommendedName>
</protein>
<dbReference type="AlphaFoldDB" id="A0A1G9UEB7"/>
<dbReference type="SMART" id="SM00382">
    <property type="entry name" value="AAA"/>
    <property type="match status" value="1"/>
</dbReference>
<keyword evidence="1 11" id="KW-0479">Metal-binding</keyword>
<evidence type="ECO:0000313" key="16">
    <source>
        <dbReference type="Proteomes" id="UP000199068"/>
    </source>
</evidence>
<keyword evidence="6 13" id="KW-0862">Zinc</keyword>
<dbReference type="GO" id="GO:0005829">
    <property type="term" value="C:cytosol"/>
    <property type="evidence" value="ECO:0007669"/>
    <property type="project" value="TreeGrafter"/>
</dbReference>
<dbReference type="CDD" id="cd01121">
    <property type="entry name" value="RadA_SMS_N"/>
    <property type="match status" value="1"/>
</dbReference>
<evidence type="ECO:0000256" key="2">
    <source>
        <dbReference type="ARBA" id="ARBA00022741"/>
    </source>
</evidence>
<dbReference type="PANTHER" id="PTHR32472">
    <property type="entry name" value="DNA REPAIR PROTEIN RADA"/>
    <property type="match status" value="1"/>
</dbReference>